<evidence type="ECO:0000313" key="2">
    <source>
        <dbReference type="Proteomes" id="UP000307702"/>
    </source>
</evidence>
<dbReference type="RefSeq" id="WP_138622809.1">
    <property type="nucleotide sequence ID" value="NZ_SZVP01000008.1"/>
</dbReference>
<reference evidence="1 2" key="1">
    <citation type="submission" date="2019-05" db="EMBL/GenBank/DDBJ databases">
        <title>Colwellia ponticola sp. nov., isolated from seawater.</title>
        <authorList>
            <person name="Yoon J.-H."/>
        </authorList>
    </citation>
    <scope>NUCLEOTIDE SEQUENCE [LARGE SCALE GENOMIC DNA]</scope>
    <source>
        <strain evidence="1 2">OISW-25</strain>
    </source>
</reference>
<dbReference type="Gene3D" id="3.40.50.150">
    <property type="entry name" value="Vaccinia Virus protein VP39"/>
    <property type="match status" value="1"/>
</dbReference>
<proteinExistence type="predicted"/>
<dbReference type="Pfam" id="PF01564">
    <property type="entry name" value="Spermine_synth"/>
    <property type="match status" value="1"/>
</dbReference>
<name>A0A8H2PMF8_9GAMM</name>
<gene>
    <name evidence="1" type="ORF">FCS21_09615</name>
</gene>
<dbReference type="SUPFAM" id="SSF53335">
    <property type="entry name" value="S-adenosyl-L-methionine-dependent methyltransferases"/>
    <property type="match status" value="1"/>
</dbReference>
<dbReference type="InterPro" id="IPR029063">
    <property type="entry name" value="SAM-dependent_MTases_sf"/>
</dbReference>
<keyword evidence="2" id="KW-1185">Reference proteome</keyword>
<dbReference type="OrthoDB" id="5763385at2"/>
<comment type="caution">
    <text evidence="1">The sequence shown here is derived from an EMBL/GenBank/DDBJ whole genome shotgun (WGS) entry which is preliminary data.</text>
</comment>
<sequence>MQLAKHLAQGRLVYLSQHQDAITVSENDHYRWMAFNDVVQSIMRKRKPWQLTLPHHIALLLPLLFCKPKRIIELGLGGGNLTRFLRHLSPDIMLTTVDHSQEVINYFEQYFNPDKVCFDLICADGMTWLAQQQTCNIDWIICDVYHSQELGFDCIIKQLEVLTNKIDAQACLSINLPDINDHDINLCLTVLQQLTPNHHITYFTIPNYLNIVIQLTPNHWQLHRLIKRNKQCYLPGLILQRWRDFWPHGMQLNHLRKPYNQTL</sequence>
<evidence type="ECO:0000313" key="1">
    <source>
        <dbReference type="EMBL" id="TMM45022.1"/>
    </source>
</evidence>
<protein>
    <submittedName>
        <fullName evidence="1">Uncharacterized protein</fullName>
    </submittedName>
</protein>
<dbReference type="CDD" id="cd02440">
    <property type="entry name" value="AdoMet_MTases"/>
    <property type="match status" value="1"/>
</dbReference>
<dbReference type="AlphaFoldDB" id="A0A8H2PMF8"/>
<accession>A0A8H2PMF8</accession>
<organism evidence="1 2">
    <name type="scientific">Colwellia ponticola</name>
    <dbReference type="NCBI Taxonomy" id="2304625"/>
    <lineage>
        <taxon>Bacteria</taxon>
        <taxon>Pseudomonadati</taxon>
        <taxon>Pseudomonadota</taxon>
        <taxon>Gammaproteobacteria</taxon>
        <taxon>Alteromonadales</taxon>
        <taxon>Colwelliaceae</taxon>
        <taxon>Colwellia</taxon>
    </lineage>
</organism>
<dbReference type="Proteomes" id="UP000307702">
    <property type="component" value="Unassembled WGS sequence"/>
</dbReference>
<dbReference type="EMBL" id="SZVP01000008">
    <property type="protein sequence ID" value="TMM45022.1"/>
    <property type="molecule type" value="Genomic_DNA"/>
</dbReference>